<dbReference type="EMBL" id="CP001325">
    <property type="protein sequence ID" value="ACO62663.1"/>
    <property type="molecule type" value="Genomic_DNA"/>
</dbReference>
<feature type="compositionally biased region" description="Low complexity" evidence="6">
    <location>
        <begin position="191"/>
        <end position="205"/>
    </location>
</feature>
<feature type="transmembrane region" description="Helical" evidence="7">
    <location>
        <begin position="38"/>
        <end position="57"/>
    </location>
</feature>
<evidence type="ECO:0000256" key="4">
    <source>
        <dbReference type="ARBA" id="ARBA00022989"/>
    </source>
</evidence>
<feature type="transmembrane region" description="Helical" evidence="7">
    <location>
        <begin position="318"/>
        <end position="340"/>
    </location>
</feature>
<keyword evidence="5 7" id="KW-0472">Membrane</keyword>
<sequence length="402" mass="42585">MPLSADDLTGYTACLVSSFMFGSNFVPVKRVYTGDGMFFTLMMTAAVFYEGCFIQLWQGNPKFEPVAMLGGALWATGNITVVPIVKTIGLGIGLLVWGLVSMLVGWASGHFGIFGVEPDPPLGAPWLNYLGVALATASLGVYAKIKSQVAEGSGSSSGPPRGGDGSGVRAPLLPESTPLVSDDGERGAGQDTSDVSRLSDVSLDSAPDEWGGAGPGRRARTSERQASSPSPPNDSARNRFAFGFTLSVVAGCFYGVNFNPPQHVIDEARRETSNPVHSRESLDYVFSHFCGIFLATLVYFGVYCVIKRAKGQRPQMPNCVAPAMVSGLMWGAGEISWFVANSKLSFSVTFPIISSIPGVVGALWAVLVFGEIKGRDNYVLLVVSGVMRLFAVVLIALSKNGL</sequence>
<feature type="transmembrane region" description="Helical" evidence="7">
    <location>
        <begin position="346"/>
        <end position="366"/>
    </location>
</feature>
<feature type="transmembrane region" description="Helical" evidence="7">
    <location>
        <begin position="240"/>
        <end position="256"/>
    </location>
</feature>
<dbReference type="GO" id="GO:0015144">
    <property type="term" value="F:carbohydrate transmembrane transporter activity"/>
    <property type="evidence" value="ECO:0007669"/>
    <property type="project" value="InterPro"/>
</dbReference>
<evidence type="ECO:0000256" key="5">
    <source>
        <dbReference type="ARBA" id="ARBA00023136"/>
    </source>
</evidence>
<dbReference type="Pfam" id="PF07857">
    <property type="entry name" value="TMEM144"/>
    <property type="match status" value="2"/>
</dbReference>
<dbReference type="eggNOG" id="ENOG502QR0F">
    <property type="taxonomic scope" value="Eukaryota"/>
</dbReference>
<dbReference type="PANTHER" id="PTHR16119">
    <property type="entry name" value="TRANSMEMBRANE PROTEIN 144"/>
    <property type="match status" value="1"/>
</dbReference>
<evidence type="ECO:0000256" key="7">
    <source>
        <dbReference type="SAM" id="Phobius"/>
    </source>
</evidence>
<dbReference type="InterPro" id="IPR012435">
    <property type="entry name" value="TMEM144"/>
</dbReference>
<dbReference type="Proteomes" id="UP000002009">
    <property type="component" value="Chromosome 4"/>
</dbReference>
<feature type="transmembrane region" description="Helical" evidence="7">
    <location>
        <begin position="92"/>
        <end position="114"/>
    </location>
</feature>
<dbReference type="STRING" id="296587.C1E443"/>
<evidence type="ECO:0000256" key="6">
    <source>
        <dbReference type="SAM" id="MobiDB-lite"/>
    </source>
</evidence>
<accession>C1E443</accession>
<dbReference type="InterPro" id="IPR010651">
    <property type="entry name" value="Sugar_transport"/>
</dbReference>
<keyword evidence="9" id="KW-1185">Reference proteome</keyword>
<evidence type="ECO:0000313" key="9">
    <source>
        <dbReference type="Proteomes" id="UP000002009"/>
    </source>
</evidence>
<keyword evidence="4 7" id="KW-1133">Transmembrane helix</keyword>
<name>C1E443_MICCC</name>
<evidence type="ECO:0000256" key="2">
    <source>
        <dbReference type="ARBA" id="ARBA00005731"/>
    </source>
</evidence>
<feature type="transmembrane region" description="Helical" evidence="7">
    <location>
        <begin position="126"/>
        <end position="143"/>
    </location>
</feature>
<dbReference type="AlphaFoldDB" id="C1E443"/>
<gene>
    <name evidence="8" type="ORF">MICPUN_108110</name>
</gene>
<feature type="transmembrane region" description="Helical" evidence="7">
    <location>
        <begin position="378"/>
        <end position="397"/>
    </location>
</feature>
<feature type="transmembrane region" description="Helical" evidence="7">
    <location>
        <begin position="285"/>
        <end position="306"/>
    </location>
</feature>
<feature type="region of interest" description="Disordered" evidence="6">
    <location>
        <begin position="150"/>
        <end position="235"/>
    </location>
</feature>
<dbReference type="GeneID" id="8243073"/>
<dbReference type="OrthoDB" id="426527at2759"/>
<reference evidence="8 9" key="1">
    <citation type="journal article" date="2009" name="Science">
        <title>Green evolution and dynamic adaptations revealed by genomes of the marine picoeukaryotes Micromonas.</title>
        <authorList>
            <person name="Worden A.Z."/>
            <person name="Lee J.H."/>
            <person name="Mock T."/>
            <person name="Rouze P."/>
            <person name="Simmons M.P."/>
            <person name="Aerts A.L."/>
            <person name="Allen A.E."/>
            <person name="Cuvelier M.L."/>
            <person name="Derelle E."/>
            <person name="Everett M.V."/>
            <person name="Foulon E."/>
            <person name="Grimwood J."/>
            <person name="Gundlach H."/>
            <person name="Henrissat B."/>
            <person name="Napoli C."/>
            <person name="McDonald S.M."/>
            <person name="Parker M.S."/>
            <person name="Rombauts S."/>
            <person name="Salamov A."/>
            <person name="Von Dassow P."/>
            <person name="Badger J.H."/>
            <person name="Coutinho P.M."/>
            <person name="Demir E."/>
            <person name="Dubchak I."/>
            <person name="Gentemann C."/>
            <person name="Eikrem W."/>
            <person name="Gready J.E."/>
            <person name="John U."/>
            <person name="Lanier W."/>
            <person name="Lindquist E.A."/>
            <person name="Lucas S."/>
            <person name="Mayer K.F."/>
            <person name="Moreau H."/>
            <person name="Not F."/>
            <person name="Otillar R."/>
            <person name="Panaud O."/>
            <person name="Pangilinan J."/>
            <person name="Paulsen I."/>
            <person name="Piegu B."/>
            <person name="Poliakov A."/>
            <person name="Robbens S."/>
            <person name="Schmutz J."/>
            <person name="Toulza E."/>
            <person name="Wyss T."/>
            <person name="Zelensky A."/>
            <person name="Zhou K."/>
            <person name="Armbrust E.V."/>
            <person name="Bhattacharya D."/>
            <person name="Goodenough U.W."/>
            <person name="Van de Peer Y."/>
            <person name="Grigoriev I.V."/>
        </authorList>
    </citation>
    <scope>NUCLEOTIDE SEQUENCE [LARGE SCALE GENOMIC DNA]</scope>
    <source>
        <strain evidence="9">RCC299 / NOUM17</strain>
    </source>
</reference>
<dbReference type="RefSeq" id="XP_002501405.1">
    <property type="nucleotide sequence ID" value="XM_002501359.1"/>
</dbReference>
<evidence type="ECO:0000313" key="8">
    <source>
        <dbReference type="EMBL" id="ACO62663.1"/>
    </source>
</evidence>
<dbReference type="GO" id="GO:0016020">
    <property type="term" value="C:membrane"/>
    <property type="evidence" value="ECO:0007669"/>
    <property type="project" value="UniProtKB-SubCell"/>
</dbReference>
<organism evidence="8 9">
    <name type="scientific">Micromonas commoda (strain RCC299 / NOUM17 / CCMP2709)</name>
    <name type="common">Picoplanktonic green alga</name>
    <dbReference type="NCBI Taxonomy" id="296587"/>
    <lineage>
        <taxon>Eukaryota</taxon>
        <taxon>Viridiplantae</taxon>
        <taxon>Chlorophyta</taxon>
        <taxon>Mamiellophyceae</taxon>
        <taxon>Mamiellales</taxon>
        <taxon>Mamiellaceae</taxon>
        <taxon>Micromonas</taxon>
    </lineage>
</organism>
<dbReference type="InParanoid" id="C1E443"/>
<evidence type="ECO:0000256" key="3">
    <source>
        <dbReference type="ARBA" id="ARBA00022692"/>
    </source>
</evidence>
<dbReference type="PANTHER" id="PTHR16119:SF17">
    <property type="entry name" value="TRANSMEMBRANE PROTEIN 144"/>
    <property type="match status" value="1"/>
</dbReference>
<keyword evidence="3 7" id="KW-0812">Transmembrane</keyword>
<comment type="similarity">
    <text evidence="2">Belongs to the TMEM144 family.</text>
</comment>
<feature type="transmembrane region" description="Helical" evidence="7">
    <location>
        <begin position="63"/>
        <end position="85"/>
    </location>
</feature>
<proteinExistence type="inferred from homology"/>
<comment type="subcellular location">
    <subcellularLocation>
        <location evidence="1">Membrane</location>
        <topology evidence="1">Multi-pass membrane protein</topology>
    </subcellularLocation>
</comment>
<dbReference type="KEGG" id="mis:MICPUN_108110"/>
<evidence type="ECO:0000256" key="1">
    <source>
        <dbReference type="ARBA" id="ARBA00004141"/>
    </source>
</evidence>
<protein>
    <submittedName>
        <fullName evidence="8">Drug/Metabolite transporter superfamily</fullName>
    </submittedName>
</protein>